<name>A0A0B2VSV1_TOXCA</name>
<keyword evidence="3" id="KW-1185">Reference proteome</keyword>
<evidence type="ECO:0000256" key="1">
    <source>
        <dbReference type="SAM" id="MobiDB-lite"/>
    </source>
</evidence>
<evidence type="ECO:0000313" key="2">
    <source>
        <dbReference type="EMBL" id="KHN84389.1"/>
    </source>
</evidence>
<dbReference type="Proteomes" id="UP000031036">
    <property type="component" value="Unassembled WGS sequence"/>
</dbReference>
<feature type="compositionally biased region" description="Basic and acidic residues" evidence="1">
    <location>
        <begin position="169"/>
        <end position="181"/>
    </location>
</feature>
<accession>A0A0B2VSV1</accession>
<feature type="compositionally biased region" description="Low complexity" evidence="1">
    <location>
        <begin position="183"/>
        <end position="197"/>
    </location>
</feature>
<dbReference type="AlphaFoldDB" id="A0A0B2VSV1"/>
<comment type="caution">
    <text evidence="2">The sequence shown here is derived from an EMBL/GenBank/DDBJ whole genome shotgun (WGS) entry which is preliminary data.</text>
</comment>
<reference evidence="2 3" key="1">
    <citation type="submission" date="2014-11" db="EMBL/GenBank/DDBJ databases">
        <title>Genetic blueprint of the zoonotic pathogen Toxocara canis.</title>
        <authorList>
            <person name="Zhu X.-Q."/>
            <person name="Korhonen P.K."/>
            <person name="Cai H."/>
            <person name="Young N.D."/>
            <person name="Nejsum P."/>
            <person name="von Samson-Himmelstjerna G."/>
            <person name="Boag P.R."/>
            <person name="Tan P."/>
            <person name="Li Q."/>
            <person name="Min J."/>
            <person name="Yang Y."/>
            <person name="Wang X."/>
            <person name="Fang X."/>
            <person name="Hall R.S."/>
            <person name="Hofmann A."/>
            <person name="Sternberg P.W."/>
            <person name="Jex A.R."/>
            <person name="Gasser R.B."/>
        </authorList>
    </citation>
    <scope>NUCLEOTIDE SEQUENCE [LARGE SCALE GENOMIC DNA]</scope>
    <source>
        <strain evidence="2">PN_DK_2014</strain>
    </source>
</reference>
<evidence type="ECO:0000313" key="3">
    <source>
        <dbReference type="Proteomes" id="UP000031036"/>
    </source>
</evidence>
<organism evidence="2 3">
    <name type="scientific">Toxocara canis</name>
    <name type="common">Canine roundworm</name>
    <dbReference type="NCBI Taxonomy" id="6265"/>
    <lineage>
        <taxon>Eukaryota</taxon>
        <taxon>Metazoa</taxon>
        <taxon>Ecdysozoa</taxon>
        <taxon>Nematoda</taxon>
        <taxon>Chromadorea</taxon>
        <taxon>Rhabditida</taxon>
        <taxon>Spirurina</taxon>
        <taxon>Ascaridomorpha</taxon>
        <taxon>Ascaridoidea</taxon>
        <taxon>Toxocaridae</taxon>
        <taxon>Toxocara</taxon>
    </lineage>
</organism>
<feature type="region of interest" description="Disordered" evidence="1">
    <location>
        <begin position="169"/>
        <end position="201"/>
    </location>
</feature>
<proteinExistence type="predicted"/>
<dbReference type="OrthoDB" id="10639230at2759"/>
<gene>
    <name evidence="2" type="ORF">Tcan_12236</name>
</gene>
<dbReference type="EMBL" id="JPKZ01000987">
    <property type="protein sequence ID" value="KHN84389.1"/>
    <property type="molecule type" value="Genomic_DNA"/>
</dbReference>
<protein>
    <submittedName>
        <fullName evidence="2">Uncharacterized protein</fullName>
    </submittedName>
</protein>
<sequence>MASVLAFSVVCLALFSVVIGIASLGLALFVALRDRLYPIESAIITAGNAQFQKDSEIAQSTPTYSGGHDKEFSRNGQIYPVNDSDIVDLDEVGLAKMSRLRPARAVPPEIAEVAFVTGSSDDTESIATVDSSVKSSDGSSVDQHKTIAKNLEEMNASKVEDQSREKIAVNEKDGSSKHFDSETSANHTSTTGNTTGSVKEDPEVKSMKVFGPEQLENQLPFAVTTESSAPTTTATTVITEVTLTIEPPFEKILVEPLCTINGPNGC</sequence>